<evidence type="ECO:0000313" key="1">
    <source>
        <dbReference type="EMBL" id="KAL3959901.1"/>
    </source>
</evidence>
<dbReference type="Proteomes" id="UP001638806">
    <property type="component" value="Unassembled WGS sequence"/>
</dbReference>
<dbReference type="EMBL" id="JBGNUJ010000004">
    <property type="protein sequence ID" value="KAL3959901.1"/>
    <property type="molecule type" value="Genomic_DNA"/>
</dbReference>
<evidence type="ECO:0000313" key="2">
    <source>
        <dbReference type="Proteomes" id="UP001638806"/>
    </source>
</evidence>
<protein>
    <submittedName>
        <fullName evidence="1">Uncharacterized protein</fullName>
    </submittedName>
</protein>
<name>A0ACC4DUG2_PURLI</name>
<gene>
    <name evidence="1" type="ORF">ACCO45_005018</name>
</gene>
<accession>A0ACC4DUG2</accession>
<proteinExistence type="predicted"/>
<reference evidence="1" key="1">
    <citation type="submission" date="2024-12" db="EMBL/GenBank/DDBJ databases">
        <title>Comparative genomics and development of molecular markers within Purpureocillium lilacinum and among Purpureocillium species.</title>
        <authorList>
            <person name="Yeh Z.-Y."/>
            <person name="Ni N.-T."/>
            <person name="Lo P.-H."/>
            <person name="Mushyakhwo K."/>
            <person name="Lin C.-F."/>
            <person name="Nai Y.-S."/>
        </authorList>
    </citation>
    <scope>NUCLEOTIDE SEQUENCE</scope>
    <source>
        <strain evidence="1">NCHU-NPUST-175</strain>
    </source>
</reference>
<organism evidence="1 2">
    <name type="scientific">Purpureocillium lilacinum</name>
    <name type="common">Paecilomyces lilacinus</name>
    <dbReference type="NCBI Taxonomy" id="33203"/>
    <lineage>
        <taxon>Eukaryota</taxon>
        <taxon>Fungi</taxon>
        <taxon>Dikarya</taxon>
        <taxon>Ascomycota</taxon>
        <taxon>Pezizomycotina</taxon>
        <taxon>Sordariomycetes</taxon>
        <taxon>Hypocreomycetidae</taxon>
        <taxon>Hypocreales</taxon>
        <taxon>Ophiocordycipitaceae</taxon>
        <taxon>Purpureocillium</taxon>
    </lineage>
</organism>
<comment type="caution">
    <text evidence="1">The sequence shown here is derived from an EMBL/GenBank/DDBJ whole genome shotgun (WGS) entry which is preliminary data.</text>
</comment>
<sequence>MDVNSIAAVLSSQRVYKDCPKRELWHRNSQNRTRCRPALYAAVLKFWQLNCVDRVETFFFVVQQAA</sequence>
<keyword evidence="2" id="KW-1185">Reference proteome</keyword>